<gene>
    <name evidence="5" type="ORF">HNR14_001780</name>
</gene>
<dbReference type="PROSITE" id="PS50949">
    <property type="entry name" value="HTH_GNTR"/>
    <property type="match status" value="1"/>
</dbReference>
<dbReference type="InterPro" id="IPR008920">
    <property type="entry name" value="TF_FadR/GntR_C"/>
</dbReference>
<dbReference type="PRINTS" id="PR00035">
    <property type="entry name" value="HTHGNTR"/>
</dbReference>
<name>A0A853DR02_9MICO</name>
<keyword evidence="6" id="KW-1185">Reference proteome</keyword>
<dbReference type="RefSeq" id="WP_179700747.1">
    <property type="nucleotide sequence ID" value="NZ_BAAAHA010000011.1"/>
</dbReference>
<evidence type="ECO:0000256" key="1">
    <source>
        <dbReference type="ARBA" id="ARBA00023015"/>
    </source>
</evidence>
<evidence type="ECO:0000256" key="2">
    <source>
        <dbReference type="ARBA" id="ARBA00023125"/>
    </source>
</evidence>
<keyword evidence="2 5" id="KW-0238">DNA-binding</keyword>
<comment type="caution">
    <text evidence="5">The sequence shown here is derived from an EMBL/GenBank/DDBJ whole genome shotgun (WGS) entry which is preliminary data.</text>
</comment>
<dbReference type="AlphaFoldDB" id="A0A853DR02"/>
<sequence length="219" mass="24131">MAIERKNLRSQVREELIARMRAGDVRPGESINEVQLAAELGVSRTPLREALIALESEGQIESENGKGFRFVPLSAREFEELCPIIVTLEGLALDLSPIDELAALGTRLGGLAADFSDDVAQHAVVNRKDDEWHNLMLSACTNRKLLEQIAQVRSAIHRYESLLVGGEVLVERSAAEHAIIAQHLVERDVPAAKAALAENWTNGMRRLLADAGIKWERLA</sequence>
<proteinExistence type="predicted"/>
<evidence type="ECO:0000259" key="4">
    <source>
        <dbReference type="PROSITE" id="PS50949"/>
    </source>
</evidence>
<dbReference type="Pfam" id="PF07729">
    <property type="entry name" value="FCD"/>
    <property type="match status" value="1"/>
</dbReference>
<organism evidence="5 6">
    <name type="scientific">Leifsonia naganoensis</name>
    <dbReference type="NCBI Taxonomy" id="150025"/>
    <lineage>
        <taxon>Bacteria</taxon>
        <taxon>Bacillati</taxon>
        <taxon>Actinomycetota</taxon>
        <taxon>Actinomycetes</taxon>
        <taxon>Micrococcales</taxon>
        <taxon>Microbacteriaceae</taxon>
        <taxon>Leifsonia</taxon>
    </lineage>
</organism>
<dbReference type="Gene3D" id="1.10.10.10">
    <property type="entry name" value="Winged helix-like DNA-binding domain superfamily/Winged helix DNA-binding domain"/>
    <property type="match status" value="1"/>
</dbReference>
<dbReference type="SUPFAM" id="SSF46785">
    <property type="entry name" value="Winged helix' DNA-binding domain"/>
    <property type="match status" value="1"/>
</dbReference>
<dbReference type="GO" id="GO:0003700">
    <property type="term" value="F:DNA-binding transcription factor activity"/>
    <property type="evidence" value="ECO:0007669"/>
    <property type="project" value="InterPro"/>
</dbReference>
<dbReference type="PANTHER" id="PTHR43537:SF24">
    <property type="entry name" value="GLUCONATE OPERON TRANSCRIPTIONAL REPRESSOR"/>
    <property type="match status" value="1"/>
</dbReference>
<dbReference type="InterPro" id="IPR011711">
    <property type="entry name" value="GntR_C"/>
</dbReference>
<dbReference type="PANTHER" id="PTHR43537">
    <property type="entry name" value="TRANSCRIPTIONAL REGULATOR, GNTR FAMILY"/>
    <property type="match status" value="1"/>
</dbReference>
<dbReference type="InterPro" id="IPR036388">
    <property type="entry name" value="WH-like_DNA-bd_sf"/>
</dbReference>
<keyword evidence="3" id="KW-0804">Transcription</keyword>
<dbReference type="CDD" id="cd07377">
    <property type="entry name" value="WHTH_GntR"/>
    <property type="match status" value="1"/>
</dbReference>
<dbReference type="EMBL" id="JACCHJ010000001">
    <property type="protein sequence ID" value="NYK09899.1"/>
    <property type="molecule type" value="Genomic_DNA"/>
</dbReference>
<feature type="domain" description="HTH gntR-type" evidence="4">
    <location>
        <begin position="6"/>
        <end position="73"/>
    </location>
</feature>
<dbReference type="Gene3D" id="1.20.120.530">
    <property type="entry name" value="GntR ligand-binding domain-like"/>
    <property type="match status" value="1"/>
</dbReference>
<dbReference type="GO" id="GO:0003677">
    <property type="term" value="F:DNA binding"/>
    <property type="evidence" value="ECO:0007669"/>
    <property type="project" value="UniProtKB-KW"/>
</dbReference>
<evidence type="ECO:0000256" key="3">
    <source>
        <dbReference type="ARBA" id="ARBA00023163"/>
    </source>
</evidence>
<evidence type="ECO:0000313" key="5">
    <source>
        <dbReference type="EMBL" id="NYK09899.1"/>
    </source>
</evidence>
<dbReference type="InterPro" id="IPR000524">
    <property type="entry name" value="Tscrpt_reg_HTH_GntR"/>
</dbReference>
<accession>A0A853DR02</accession>
<dbReference type="SUPFAM" id="SSF48008">
    <property type="entry name" value="GntR ligand-binding domain-like"/>
    <property type="match status" value="1"/>
</dbReference>
<dbReference type="SMART" id="SM00345">
    <property type="entry name" value="HTH_GNTR"/>
    <property type="match status" value="1"/>
</dbReference>
<evidence type="ECO:0000313" key="6">
    <source>
        <dbReference type="Proteomes" id="UP000521075"/>
    </source>
</evidence>
<protein>
    <submittedName>
        <fullName evidence="5">DNA-binding GntR family transcriptional regulator</fullName>
    </submittedName>
</protein>
<reference evidence="5 6" key="1">
    <citation type="submission" date="2020-07" db="EMBL/GenBank/DDBJ databases">
        <title>Sequencing the genomes of 1000 actinobacteria strains.</title>
        <authorList>
            <person name="Klenk H.-P."/>
        </authorList>
    </citation>
    <scope>NUCLEOTIDE SEQUENCE [LARGE SCALE GENOMIC DNA]</scope>
    <source>
        <strain evidence="5 6">DSM 15166</strain>
    </source>
</reference>
<keyword evidence="1" id="KW-0805">Transcription regulation</keyword>
<dbReference type="InterPro" id="IPR036390">
    <property type="entry name" value="WH_DNA-bd_sf"/>
</dbReference>
<dbReference type="Proteomes" id="UP000521075">
    <property type="component" value="Unassembled WGS sequence"/>
</dbReference>
<dbReference type="Pfam" id="PF00392">
    <property type="entry name" value="GntR"/>
    <property type="match status" value="1"/>
</dbReference>